<organism evidence="4 5">
    <name type="scientific">Deinococcus maricopensis (strain DSM 21211 / LMG 22137 / NRRL B-23946 / LB-34)</name>
    <dbReference type="NCBI Taxonomy" id="709986"/>
    <lineage>
        <taxon>Bacteria</taxon>
        <taxon>Thermotogati</taxon>
        <taxon>Deinococcota</taxon>
        <taxon>Deinococci</taxon>
        <taxon>Deinococcales</taxon>
        <taxon>Deinococcaceae</taxon>
        <taxon>Deinococcus</taxon>
    </lineage>
</organism>
<dbReference type="RefSeq" id="WP_013556044.1">
    <property type="nucleotide sequence ID" value="NC_014958.1"/>
</dbReference>
<dbReference type="eggNOG" id="COG0454">
    <property type="taxonomic scope" value="Bacteria"/>
</dbReference>
<evidence type="ECO:0000313" key="5">
    <source>
        <dbReference type="Proteomes" id="UP000008635"/>
    </source>
</evidence>
<protein>
    <submittedName>
        <fullName evidence="4">GCN5-related N-acetyltransferase</fullName>
    </submittedName>
</protein>
<dbReference type="Pfam" id="PF00583">
    <property type="entry name" value="Acetyltransf_1"/>
    <property type="match status" value="1"/>
</dbReference>
<dbReference type="PANTHER" id="PTHR43877">
    <property type="entry name" value="AMINOALKYLPHOSPHONATE N-ACETYLTRANSFERASE-RELATED-RELATED"/>
    <property type="match status" value="1"/>
</dbReference>
<dbReference type="OrthoDB" id="9792929at2"/>
<evidence type="ECO:0000313" key="4">
    <source>
        <dbReference type="EMBL" id="ADV66539.1"/>
    </source>
</evidence>
<dbReference type="InterPro" id="IPR050832">
    <property type="entry name" value="Bact_Acetyltransf"/>
</dbReference>
<proteinExistence type="predicted"/>
<dbReference type="InterPro" id="IPR016181">
    <property type="entry name" value="Acyl_CoA_acyltransferase"/>
</dbReference>
<dbReference type="STRING" id="709986.Deima_0885"/>
<dbReference type="InterPro" id="IPR000182">
    <property type="entry name" value="GNAT_dom"/>
</dbReference>
<dbReference type="GO" id="GO:0016747">
    <property type="term" value="F:acyltransferase activity, transferring groups other than amino-acyl groups"/>
    <property type="evidence" value="ECO:0007669"/>
    <property type="project" value="InterPro"/>
</dbReference>
<sequence>MTFEVRPLTPADWVQVRPMLLDMGFVENEAALAARYPSFCARSDWGLLGAFEGARLLGYAAAHDHGQHLRSGDAHRKAYLHDLYTLPDARQRGVGRALMRAVEGWARARPVRYVEWYANTHSASPAYERMGYVGAPSGQDGFLFFEIDFGPRA</sequence>
<dbReference type="AlphaFoldDB" id="E8U650"/>
<dbReference type="Gene3D" id="3.40.630.30">
    <property type="match status" value="1"/>
</dbReference>
<dbReference type="HOGENOM" id="CLU_1729304_0_0_0"/>
<reference evidence="4 5" key="1">
    <citation type="journal article" date="2011" name="Stand. Genomic Sci.">
        <title>Complete genome sequence of Deinococcus maricopensis type strain (LB-34).</title>
        <authorList>
            <person name="Pukall R."/>
            <person name="Zeytun A."/>
            <person name="Lucas S."/>
            <person name="Lapidus A."/>
            <person name="Hammon N."/>
            <person name="Deshpande S."/>
            <person name="Nolan M."/>
            <person name="Cheng J.F."/>
            <person name="Pitluck S."/>
            <person name="Liolios K."/>
            <person name="Pagani I."/>
            <person name="Mikhailova N."/>
            <person name="Ivanova N."/>
            <person name="Mavromatis K."/>
            <person name="Pati A."/>
            <person name="Tapia R."/>
            <person name="Han C."/>
            <person name="Goodwin L."/>
            <person name="Chen A."/>
            <person name="Palaniappan K."/>
            <person name="Land M."/>
            <person name="Hauser L."/>
            <person name="Chang Y.J."/>
            <person name="Jeffries C.D."/>
            <person name="Brambilla E.M."/>
            <person name="Rohde M."/>
            <person name="Goker M."/>
            <person name="Detter J.C."/>
            <person name="Woyke T."/>
            <person name="Bristow J."/>
            <person name="Eisen J.A."/>
            <person name="Markowitz V."/>
            <person name="Hugenholtz P."/>
            <person name="Kyrpides N.C."/>
            <person name="Klenk H.P."/>
        </authorList>
    </citation>
    <scope>NUCLEOTIDE SEQUENCE [LARGE SCALE GENOMIC DNA]</scope>
    <source>
        <strain evidence="5">DSM 21211 / LMG 22137 / NRRL B-23946 / LB-34</strain>
    </source>
</reference>
<feature type="domain" description="N-acetyltransferase" evidence="3">
    <location>
        <begin position="3"/>
        <end position="153"/>
    </location>
</feature>
<evidence type="ECO:0000256" key="2">
    <source>
        <dbReference type="ARBA" id="ARBA00023315"/>
    </source>
</evidence>
<dbReference type="KEGG" id="dmr:Deima_0885"/>
<dbReference type="EMBL" id="CP002454">
    <property type="protein sequence ID" value="ADV66539.1"/>
    <property type="molecule type" value="Genomic_DNA"/>
</dbReference>
<gene>
    <name evidence="4" type="ordered locus">Deima_0885</name>
</gene>
<dbReference type="PROSITE" id="PS51186">
    <property type="entry name" value="GNAT"/>
    <property type="match status" value="1"/>
</dbReference>
<evidence type="ECO:0000256" key="1">
    <source>
        <dbReference type="ARBA" id="ARBA00022679"/>
    </source>
</evidence>
<keyword evidence="1 4" id="KW-0808">Transferase</keyword>
<dbReference type="CDD" id="cd04301">
    <property type="entry name" value="NAT_SF"/>
    <property type="match status" value="1"/>
</dbReference>
<dbReference type="SUPFAM" id="SSF55729">
    <property type="entry name" value="Acyl-CoA N-acyltransferases (Nat)"/>
    <property type="match status" value="1"/>
</dbReference>
<accession>E8U650</accession>
<keyword evidence="2" id="KW-0012">Acyltransferase</keyword>
<reference evidence="5" key="2">
    <citation type="submission" date="2011-01" db="EMBL/GenBank/DDBJ databases">
        <title>The complete genome of Deinococcus maricopensis DSM 21211.</title>
        <authorList>
            <consortium name="US DOE Joint Genome Institute (JGI-PGF)"/>
            <person name="Lucas S."/>
            <person name="Copeland A."/>
            <person name="Lapidus A."/>
            <person name="Goodwin L."/>
            <person name="Pitluck S."/>
            <person name="Kyrpides N."/>
            <person name="Mavromatis K."/>
            <person name="Pagani I."/>
            <person name="Ivanova N."/>
            <person name="Ovchinnikova G."/>
            <person name="Zeytun A."/>
            <person name="Detter J.C."/>
            <person name="Han C."/>
            <person name="Land M."/>
            <person name="Hauser L."/>
            <person name="Markowitz V."/>
            <person name="Cheng J.-F."/>
            <person name="Hugenholtz P."/>
            <person name="Woyke T."/>
            <person name="Wu D."/>
            <person name="Pukall R."/>
            <person name="Gehrich-Schroeter G."/>
            <person name="Brambilla E."/>
            <person name="Klenk H.-P."/>
            <person name="Eisen J.A."/>
        </authorList>
    </citation>
    <scope>NUCLEOTIDE SEQUENCE [LARGE SCALE GENOMIC DNA]</scope>
    <source>
        <strain evidence="5">DSM 21211 / LMG 22137 / NRRL B-23946 / LB-34</strain>
    </source>
</reference>
<name>E8U650_DEIML</name>
<keyword evidence="5" id="KW-1185">Reference proteome</keyword>
<evidence type="ECO:0000259" key="3">
    <source>
        <dbReference type="PROSITE" id="PS51186"/>
    </source>
</evidence>
<dbReference type="Proteomes" id="UP000008635">
    <property type="component" value="Chromosome"/>
</dbReference>